<dbReference type="AlphaFoldDB" id="A0A4Y9YRZ9"/>
<dbReference type="GO" id="GO:0046872">
    <property type="term" value="F:metal ion binding"/>
    <property type="evidence" value="ECO:0007669"/>
    <property type="project" value="UniProtKB-KW"/>
</dbReference>
<keyword evidence="3 6" id="KW-0479">Metal-binding</keyword>
<dbReference type="EMBL" id="SEKV01000082">
    <property type="protein sequence ID" value="TFY64952.1"/>
    <property type="molecule type" value="Genomic_DNA"/>
</dbReference>
<dbReference type="Gene3D" id="1.10.600.10">
    <property type="entry name" value="Farnesyl Diphosphate Synthase"/>
    <property type="match status" value="1"/>
</dbReference>
<dbReference type="EC" id="4.2.3.-" evidence="6"/>
<comment type="similarity">
    <text evidence="2 6">Belongs to the terpene synthase family.</text>
</comment>
<name>A0A4Y9YRZ9_9APHY</name>
<sequence length="382" mass="42814">MPQLSPQIKIDDGNKEKLLCSYSGPARKTSPSAPDHFILPDLVSHCKFPLSVQPNALAVAADSDRWLDEGCPELSPKKRHAIYTLQAGILTAQCYPHCDDEHMRVVADFLVYLFHLDNMTDVMVAAGTEQLADLVMNAHWFPEKYMPTYALGGDQPDEEPSAGKLARDNVQLLVACIKDAKPGPQARFKQNLDLFFSAVQIQAANRSAGIIPDIESYIIDRRDTSGCRPAFDLIEYSMGIDLPEYVLEDPVIVTLSNASNDLVAWSNDLFSYNVEQARGDETHNMITIVMHYHGVGLQEAVDYVGELCRQTINAFAENLERIPSWGPDIDREVQIYVKGLQDWIVGSLHWSFITHRYFGPLGPEIKKTRFVKLHPKKKNAST</sequence>
<keyword evidence="5 6" id="KW-0456">Lyase</keyword>
<dbReference type="InterPro" id="IPR008949">
    <property type="entry name" value="Isoprenoid_synthase_dom_sf"/>
</dbReference>
<evidence type="ECO:0000256" key="5">
    <source>
        <dbReference type="ARBA" id="ARBA00023239"/>
    </source>
</evidence>
<evidence type="ECO:0000256" key="1">
    <source>
        <dbReference type="ARBA" id="ARBA00001946"/>
    </source>
</evidence>
<dbReference type="GO" id="GO:0008299">
    <property type="term" value="P:isoprenoid biosynthetic process"/>
    <property type="evidence" value="ECO:0007669"/>
    <property type="project" value="UniProtKB-ARBA"/>
</dbReference>
<evidence type="ECO:0000313" key="7">
    <source>
        <dbReference type="EMBL" id="TFY64952.1"/>
    </source>
</evidence>
<dbReference type="STRING" id="34475.A0A4Y9YRZ9"/>
<evidence type="ECO:0000256" key="4">
    <source>
        <dbReference type="ARBA" id="ARBA00022842"/>
    </source>
</evidence>
<evidence type="ECO:0000256" key="3">
    <source>
        <dbReference type="ARBA" id="ARBA00022723"/>
    </source>
</evidence>
<dbReference type="Proteomes" id="UP000298390">
    <property type="component" value="Unassembled WGS sequence"/>
</dbReference>
<accession>A0A4Y9YRZ9</accession>
<dbReference type="InterPro" id="IPR034686">
    <property type="entry name" value="Terpene_cyclase-like_2"/>
</dbReference>
<proteinExistence type="inferred from homology"/>
<dbReference type="GO" id="GO:0010333">
    <property type="term" value="F:terpene synthase activity"/>
    <property type="evidence" value="ECO:0007669"/>
    <property type="project" value="InterPro"/>
</dbReference>
<protein>
    <recommendedName>
        <fullName evidence="6">Terpene synthase</fullName>
        <ecNumber evidence="6">4.2.3.-</ecNumber>
    </recommendedName>
</protein>
<evidence type="ECO:0000313" key="8">
    <source>
        <dbReference type="Proteomes" id="UP000298390"/>
    </source>
</evidence>
<dbReference type="SUPFAM" id="SSF48576">
    <property type="entry name" value="Terpenoid synthases"/>
    <property type="match status" value="1"/>
</dbReference>
<dbReference type="Pfam" id="PF19086">
    <property type="entry name" value="Terpene_syn_C_2"/>
    <property type="match status" value="1"/>
</dbReference>
<gene>
    <name evidence="7" type="ORF">EVJ58_g2270</name>
</gene>
<keyword evidence="4 6" id="KW-0460">Magnesium</keyword>
<dbReference type="PANTHER" id="PTHR35201:SF4">
    <property type="entry name" value="BETA-PINACENE SYNTHASE-RELATED"/>
    <property type="match status" value="1"/>
</dbReference>
<dbReference type="PANTHER" id="PTHR35201">
    <property type="entry name" value="TERPENE SYNTHASE"/>
    <property type="match status" value="1"/>
</dbReference>
<evidence type="ECO:0000256" key="6">
    <source>
        <dbReference type="RuleBase" id="RU366034"/>
    </source>
</evidence>
<comment type="cofactor">
    <cofactor evidence="1 6">
        <name>Mg(2+)</name>
        <dbReference type="ChEBI" id="CHEBI:18420"/>
    </cofactor>
</comment>
<comment type="caution">
    <text evidence="7">The sequence shown here is derived from an EMBL/GenBank/DDBJ whole genome shotgun (WGS) entry which is preliminary data.</text>
</comment>
<evidence type="ECO:0000256" key="2">
    <source>
        <dbReference type="ARBA" id="ARBA00006333"/>
    </source>
</evidence>
<reference evidence="7 8" key="1">
    <citation type="submission" date="2019-01" db="EMBL/GenBank/DDBJ databases">
        <title>Genome sequencing of the rare red list fungi Fomitopsis rosea.</title>
        <authorList>
            <person name="Buettner E."/>
            <person name="Kellner H."/>
        </authorList>
    </citation>
    <scope>NUCLEOTIDE SEQUENCE [LARGE SCALE GENOMIC DNA]</scope>
    <source>
        <strain evidence="7 8">DSM 105464</strain>
    </source>
</reference>
<dbReference type="SFLD" id="SFLDS00005">
    <property type="entry name" value="Isoprenoid_Synthase_Type_I"/>
    <property type="match status" value="1"/>
</dbReference>
<dbReference type="SFLD" id="SFLDG01020">
    <property type="entry name" value="Terpene_Cyclase_Like_2"/>
    <property type="match status" value="1"/>
</dbReference>
<organism evidence="7 8">
    <name type="scientific">Rhodofomes roseus</name>
    <dbReference type="NCBI Taxonomy" id="34475"/>
    <lineage>
        <taxon>Eukaryota</taxon>
        <taxon>Fungi</taxon>
        <taxon>Dikarya</taxon>
        <taxon>Basidiomycota</taxon>
        <taxon>Agaricomycotina</taxon>
        <taxon>Agaricomycetes</taxon>
        <taxon>Polyporales</taxon>
        <taxon>Rhodofomes</taxon>
    </lineage>
</organism>